<gene>
    <name evidence="2" type="ORF">ZYGR_0AG07080</name>
</gene>
<proteinExistence type="predicted"/>
<dbReference type="OrthoDB" id="4070430at2759"/>
<feature type="compositionally biased region" description="Basic and acidic residues" evidence="1">
    <location>
        <begin position="111"/>
        <end position="123"/>
    </location>
</feature>
<accession>A0A1Q3AAJ0</accession>
<dbReference type="AlphaFoldDB" id="A0A1Q3AAJ0"/>
<feature type="compositionally biased region" description="Basic and acidic residues" evidence="1">
    <location>
        <begin position="48"/>
        <end position="70"/>
    </location>
</feature>
<evidence type="ECO:0000313" key="2">
    <source>
        <dbReference type="EMBL" id="GAV52717.1"/>
    </source>
</evidence>
<feature type="region of interest" description="Disordered" evidence="1">
    <location>
        <begin position="1"/>
        <end position="123"/>
    </location>
</feature>
<feature type="compositionally biased region" description="Basic residues" evidence="1">
    <location>
        <begin position="101"/>
        <end position="110"/>
    </location>
</feature>
<feature type="compositionally biased region" description="Low complexity" evidence="1">
    <location>
        <begin position="1"/>
        <end position="16"/>
    </location>
</feature>
<feature type="compositionally biased region" description="Basic residues" evidence="1">
    <location>
        <begin position="32"/>
        <end position="47"/>
    </location>
</feature>
<sequence length="269" mass="31400">MSEPSPSSNPSTFSDSNIAPTPQDRRSDRQHFPKHRGPKNHTGKRQNKKEASNKEQPHHTQEETQDEKVARNKNGPSRRKKNLNSKNERKHQNKDSEHHNNGGKRRPTSKKNKDDKKEGKDFKLSIDKSKKELSIRRENEIAQCVHVLSDRNFRLFKRGQYVTSYGFTRNQKLLGVPNSKFIINIPLDYPKSPIKLQYGRSNIQQQPGNLEEKLDRLTKNFNFKSSQLLSQGEPIISQLNYFVEKAEFLSQPGYRLIDKREKHFLNKFV</sequence>
<name>A0A1Q3AAJ0_ZYGRO</name>
<feature type="compositionally biased region" description="Basic residues" evidence="1">
    <location>
        <begin position="76"/>
        <end position="92"/>
    </location>
</feature>
<evidence type="ECO:0000256" key="1">
    <source>
        <dbReference type="SAM" id="MobiDB-lite"/>
    </source>
</evidence>
<dbReference type="Proteomes" id="UP000187013">
    <property type="component" value="Unassembled WGS sequence"/>
</dbReference>
<organism evidence="2 3">
    <name type="scientific">Zygosaccharomyces rouxii</name>
    <dbReference type="NCBI Taxonomy" id="4956"/>
    <lineage>
        <taxon>Eukaryota</taxon>
        <taxon>Fungi</taxon>
        <taxon>Dikarya</taxon>
        <taxon>Ascomycota</taxon>
        <taxon>Saccharomycotina</taxon>
        <taxon>Saccharomycetes</taxon>
        <taxon>Saccharomycetales</taxon>
        <taxon>Saccharomycetaceae</taxon>
        <taxon>Zygosaccharomyces</taxon>
    </lineage>
</organism>
<protein>
    <submittedName>
        <fullName evidence="2">Uncharacterized protein</fullName>
    </submittedName>
</protein>
<reference evidence="2 3" key="1">
    <citation type="submission" date="2016-08" db="EMBL/GenBank/DDBJ databases">
        <title>Draft genome sequence of allopolyploid Zygosaccharomyces rouxii.</title>
        <authorList>
            <person name="Watanabe J."/>
            <person name="Uehara K."/>
            <person name="Mogi Y."/>
            <person name="Tsukioka Y."/>
        </authorList>
    </citation>
    <scope>NUCLEOTIDE SEQUENCE [LARGE SCALE GENOMIC DNA]</scope>
    <source>
        <strain evidence="2 3">NBRC 110957</strain>
    </source>
</reference>
<evidence type="ECO:0000313" key="3">
    <source>
        <dbReference type="Proteomes" id="UP000187013"/>
    </source>
</evidence>
<dbReference type="EMBL" id="BDGX01000033">
    <property type="protein sequence ID" value="GAV52717.1"/>
    <property type="molecule type" value="Genomic_DNA"/>
</dbReference>
<comment type="caution">
    <text evidence="2">The sequence shown here is derived from an EMBL/GenBank/DDBJ whole genome shotgun (WGS) entry which is preliminary data.</text>
</comment>